<protein>
    <submittedName>
        <fullName evidence="1">Uncharacterized protein</fullName>
    </submittedName>
</protein>
<proteinExistence type="predicted"/>
<reference evidence="1 2" key="1">
    <citation type="submission" date="2014-04" db="EMBL/GenBank/DDBJ databases">
        <authorList>
            <consortium name="DOE Joint Genome Institute"/>
            <person name="Kuo A."/>
            <person name="Ruytinx J."/>
            <person name="Rineau F."/>
            <person name="Colpaert J."/>
            <person name="Kohler A."/>
            <person name="Nagy L.G."/>
            <person name="Floudas D."/>
            <person name="Copeland A."/>
            <person name="Barry K.W."/>
            <person name="Cichocki N."/>
            <person name="Veneault-Fourrey C."/>
            <person name="LaButti K."/>
            <person name="Lindquist E.A."/>
            <person name="Lipzen A."/>
            <person name="Lundell T."/>
            <person name="Morin E."/>
            <person name="Murat C."/>
            <person name="Sun H."/>
            <person name="Tunlid A."/>
            <person name="Henrissat B."/>
            <person name="Grigoriev I.V."/>
            <person name="Hibbett D.S."/>
            <person name="Martin F."/>
            <person name="Nordberg H.P."/>
            <person name="Cantor M.N."/>
            <person name="Hua S.X."/>
        </authorList>
    </citation>
    <scope>NUCLEOTIDE SEQUENCE [LARGE SCALE GENOMIC DNA]</scope>
    <source>
        <strain evidence="1 2">UH-Slu-Lm8-n1</strain>
    </source>
</reference>
<evidence type="ECO:0000313" key="2">
    <source>
        <dbReference type="Proteomes" id="UP000054485"/>
    </source>
</evidence>
<evidence type="ECO:0000313" key="1">
    <source>
        <dbReference type="EMBL" id="KIK33446.1"/>
    </source>
</evidence>
<accession>A0A0C9ZVN7</accession>
<gene>
    <name evidence="1" type="ORF">CY34DRAFT_711232</name>
</gene>
<dbReference type="InParanoid" id="A0A0C9ZVN7"/>
<keyword evidence="2" id="KW-1185">Reference proteome</keyword>
<dbReference type="AlphaFoldDB" id="A0A0C9ZVN7"/>
<name>A0A0C9ZVN7_9AGAM</name>
<dbReference type="EMBL" id="KN835942">
    <property type="protein sequence ID" value="KIK33446.1"/>
    <property type="molecule type" value="Genomic_DNA"/>
</dbReference>
<dbReference type="HOGENOM" id="CLU_2777638_0_0_1"/>
<dbReference type="Proteomes" id="UP000054485">
    <property type="component" value="Unassembled WGS sequence"/>
</dbReference>
<organism evidence="1 2">
    <name type="scientific">Suillus luteus UH-Slu-Lm8-n1</name>
    <dbReference type="NCBI Taxonomy" id="930992"/>
    <lineage>
        <taxon>Eukaryota</taxon>
        <taxon>Fungi</taxon>
        <taxon>Dikarya</taxon>
        <taxon>Basidiomycota</taxon>
        <taxon>Agaricomycotina</taxon>
        <taxon>Agaricomycetes</taxon>
        <taxon>Agaricomycetidae</taxon>
        <taxon>Boletales</taxon>
        <taxon>Suillineae</taxon>
        <taxon>Suillaceae</taxon>
        <taxon>Suillus</taxon>
    </lineage>
</organism>
<reference evidence="2" key="2">
    <citation type="submission" date="2015-01" db="EMBL/GenBank/DDBJ databases">
        <title>Evolutionary Origins and Diversification of the Mycorrhizal Mutualists.</title>
        <authorList>
            <consortium name="DOE Joint Genome Institute"/>
            <consortium name="Mycorrhizal Genomics Consortium"/>
            <person name="Kohler A."/>
            <person name="Kuo A."/>
            <person name="Nagy L.G."/>
            <person name="Floudas D."/>
            <person name="Copeland A."/>
            <person name="Barry K.W."/>
            <person name="Cichocki N."/>
            <person name="Veneault-Fourrey C."/>
            <person name="LaButti K."/>
            <person name="Lindquist E.A."/>
            <person name="Lipzen A."/>
            <person name="Lundell T."/>
            <person name="Morin E."/>
            <person name="Murat C."/>
            <person name="Riley R."/>
            <person name="Ohm R."/>
            <person name="Sun H."/>
            <person name="Tunlid A."/>
            <person name="Henrissat B."/>
            <person name="Grigoriev I.V."/>
            <person name="Hibbett D.S."/>
            <person name="Martin F."/>
        </authorList>
    </citation>
    <scope>NUCLEOTIDE SEQUENCE [LARGE SCALE GENOMIC DNA]</scope>
    <source>
        <strain evidence="2">UH-Slu-Lm8-n1</strain>
    </source>
</reference>
<sequence>MALISPIHGQSILRPFLSYLKSFSVAAPSGWIALMYLEHVHFMNQESMRHVHYLLTPEMPFRRRATSLL</sequence>